<organism evidence="11 12">
    <name type="scientific">Candidatus Paraprevotella stercoravium</name>
    <dbReference type="NCBI Taxonomy" id="2838725"/>
    <lineage>
        <taxon>Bacteria</taxon>
        <taxon>Pseudomonadati</taxon>
        <taxon>Bacteroidota</taxon>
        <taxon>Bacteroidia</taxon>
        <taxon>Bacteroidales</taxon>
        <taxon>Prevotellaceae</taxon>
        <taxon>Paraprevotella</taxon>
    </lineage>
</organism>
<keyword evidence="7" id="KW-0234">DNA repair</keyword>
<evidence type="ECO:0000256" key="6">
    <source>
        <dbReference type="ARBA" id="ARBA00022763"/>
    </source>
</evidence>
<dbReference type="InterPro" id="IPR036631">
    <property type="entry name" value="MGMT_N_sf"/>
</dbReference>
<dbReference type="PROSITE" id="PS00374">
    <property type="entry name" value="MGMT"/>
    <property type="match status" value="1"/>
</dbReference>
<comment type="similarity">
    <text evidence="2">Belongs to the MGMT family.</text>
</comment>
<keyword evidence="5" id="KW-0808">Transferase</keyword>
<name>A0A9E2L939_9BACT</name>
<dbReference type="InterPro" id="IPR014048">
    <property type="entry name" value="MethylDNA_cys_MeTrfase_DNA-bd"/>
</dbReference>
<dbReference type="Gene3D" id="1.10.10.10">
    <property type="entry name" value="Winged helix-like DNA-binding domain superfamily/Winged helix DNA-binding domain"/>
    <property type="match status" value="1"/>
</dbReference>
<dbReference type="FunFam" id="1.10.10.10:FF:000214">
    <property type="entry name" value="Methylated-DNA--protein-cysteine methyltransferase"/>
    <property type="match status" value="1"/>
</dbReference>
<dbReference type="NCBIfam" id="TIGR00589">
    <property type="entry name" value="ogt"/>
    <property type="match status" value="1"/>
</dbReference>
<feature type="domain" description="Methylated-DNA-[protein]-cysteine S-methyltransferase DNA binding" evidence="9">
    <location>
        <begin position="71"/>
        <end position="150"/>
    </location>
</feature>
<keyword evidence="4" id="KW-0489">Methyltransferase</keyword>
<dbReference type="InterPro" id="IPR036217">
    <property type="entry name" value="MethylDNA_cys_MeTrfase_DNAb"/>
</dbReference>
<evidence type="ECO:0000313" key="11">
    <source>
        <dbReference type="EMBL" id="MBU3854267.1"/>
    </source>
</evidence>
<evidence type="ECO:0000256" key="5">
    <source>
        <dbReference type="ARBA" id="ARBA00022679"/>
    </source>
</evidence>
<gene>
    <name evidence="11" type="ORF">H9789_10730</name>
</gene>
<dbReference type="AlphaFoldDB" id="A0A9E2L939"/>
<evidence type="ECO:0000256" key="8">
    <source>
        <dbReference type="ARBA" id="ARBA00049348"/>
    </source>
</evidence>
<evidence type="ECO:0000256" key="3">
    <source>
        <dbReference type="ARBA" id="ARBA00011918"/>
    </source>
</evidence>
<dbReference type="PANTHER" id="PTHR10815:SF13">
    <property type="entry name" value="METHYLATED-DNA--PROTEIN-CYSTEINE METHYLTRANSFERASE"/>
    <property type="match status" value="1"/>
</dbReference>
<evidence type="ECO:0000256" key="4">
    <source>
        <dbReference type="ARBA" id="ARBA00022603"/>
    </source>
</evidence>
<evidence type="ECO:0000259" key="10">
    <source>
        <dbReference type="Pfam" id="PF02870"/>
    </source>
</evidence>
<evidence type="ECO:0000256" key="1">
    <source>
        <dbReference type="ARBA" id="ARBA00001286"/>
    </source>
</evidence>
<evidence type="ECO:0000256" key="7">
    <source>
        <dbReference type="ARBA" id="ARBA00023204"/>
    </source>
</evidence>
<dbReference type="GO" id="GO:0003908">
    <property type="term" value="F:methylated-DNA-[protein]-cysteine S-methyltransferase activity"/>
    <property type="evidence" value="ECO:0007669"/>
    <property type="project" value="UniProtKB-EC"/>
</dbReference>
<feature type="domain" description="Methylguanine DNA methyltransferase ribonuclease-like" evidence="10">
    <location>
        <begin position="7"/>
        <end position="64"/>
    </location>
</feature>
<dbReference type="SUPFAM" id="SSF53155">
    <property type="entry name" value="Methylated DNA-protein cysteine methyltransferase domain"/>
    <property type="match status" value="1"/>
</dbReference>
<proteinExistence type="inferred from homology"/>
<protein>
    <recommendedName>
        <fullName evidence="3">methylated-DNA--[protein]-cysteine S-methyltransferase</fullName>
        <ecNumber evidence="3">2.1.1.63</ecNumber>
    </recommendedName>
</protein>
<comment type="catalytic activity">
    <reaction evidence="1">
        <text>a 4-O-methyl-thymidine in DNA + L-cysteinyl-[protein] = a thymidine in DNA + S-methyl-L-cysteinyl-[protein]</text>
        <dbReference type="Rhea" id="RHEA:53428"/>
        <dbReference type="Rhea" id="RHEA-COMP:10131"/>
        <dbReference type="Rhea" id="RHEA-COMP:10132"/>
        <dbReference type="Rhea" id="RHEA-COMP:13555"/>
        <dbReference type="Rhea" id="RHEA-COMP:13556"/>
        <dbReference type="ChEBI" id="CHEBI:29950"/>
        <dbReference type="ChEBI" id="CHEBI:82612"/>
        <dbReference type="ChEBI" id="CHEBI:137386"/>
        <dbReference type="ChEBI" id="CHEBI:137387"/>
        <dbReference type="EC" id="2.1.1.63"/>
    </reaction>
</comment>
<dbReference type="SUPFAM" id="SSF46767">
    <property type="entry name" value="Methylated DNA-protein cysteine methyltransferase, C-terminal domain"/>
    <property type="match status" value="1"/>
</dbReference>
<evidence type="ECO:0000259" key="9">
    <source>
        <dbReference type="Pfam" id="PF01035"/>
    </source>
</evidence>
<dbReference type="EC" id="2.1.1.63" evidence="3"/>
<dbReference type="InterPro" id="IPR001497">
    <property type="entry name" value="MethylDNA_cys_MeTrfase_AS"/>
</dbReference>
<dbReference type="CDD" id="cd06445">
    <property type="entry name" value="ATase"/>
    <property type="match status" value="1"/>
</dbReference>
<dbReference type="Proteomes" id="UP000823865">
    <property type="component" value="Unassembled WGS sequence"/>
</dbReference>
<dbReference type="Gene3D" id="3.30.160.70">
    <property type="entry name" value="Methylated DNA-protein cysteine methyltransferase domain"/>
    <property type="match status" value="1"/>
</dbReference>
<dbReference type="GO" id="GO:0006281">
    <property type="term" value="P:DNA repair"/>
    <property type="evidence" value="ECO:0007669"/>
    <property type="project" value="UniProtKB-KW"/>
</dbReference>
<dbReference type="EMBL" id="JAHLFU010000219">
    <property type="protein sequence ID" value="MBU3854267.1"/>
    <property type="molecule type" value="Genomic_DNA"/>
</dbReference>
<keyword evidence="6" id="KW-0227">DNA damage</keyword>
<accession>A0A9E2L939</accession>
<sequence>MKYFFHIETPLGFLTASEEDRKLIKLLWGKLTPEGCYRKTSLLEQAENEIQAYFRKELTSFSIPYYLQGTDFQKEVWNTLATVPYGSTISYQELARKSGHPKACRAVGTACAENPINLIIPCHRIINKSGATGNYRGGVGRKRQLLILENKETMLFPHSVINL</sequence>
<dbReference type="InterPro" id="IPR036388">
    <property type="entry name" value="WH-like_DNA-bd_sf"/>
</dbReference>
<dbReference type="Pfam" id="PF01035">
    <property type="entry name" value="DNA_binding_1"/>
    <property type="match status" value="1"/>
</dbReference>
<reference evidence="11" key="2">
    <citation type="submission" date="2021-04" db="EMBL/GenBank/DDBJ databases">
        <authorList>
            <person name="Gilroy R."/>
        </authorList>
    </citation>
    <scope>NUCLEOTIDE SEQUENCE</scope>
    <source>
        <strain evidence="11">G3-2149</strain>
    </source>
</reference>
<comment type="catalytic activity">
    <reaction evidence="8">
        <text>a 6-O-methyl-2'-deoxyguanosine in DNA + L-cysteinyl-[protein] = S-methyl-L-cysteinyl-[protein] + a 2'-deoxyguanosine in DNA</text>
        <dbReference type="Rhea" id="RHEA:24000"/>
        <dbReference type="Rhea" id="RHEA-COMP:10131"/>
        <dbReference type="Rhea" id="RHEA-COMP:10132"/>
        <dbReference type="Rhea" id="RHEA-COMP:11367"/>
        <dbReference type="Rhea" id="RHEA-COMP:11368"/>
        <dbReference type="ChEBI" id="CHEBI:29950"/>
        <dbReference type="ChEBI" id="CHEBI:82612"/>
        <dbReference type="ChEBI" id="CHEBI:85445"/>
        <dbReference type="ChEBI" id="CHEBI:85448"/>
        <dbReference type="EC" id="2.1.1.63"/>
    </reaction>
</comment>
<evidence type="ECO:0000313" key="12">
    <source>
        <dbReference type="Proteomes" id="UP000823865"/>
    </source>
</evidence>
<comment type="caution">
    <text evidence="11">The sequence shown here is derived from an EMBL/GenBank/DDBJ whole genome shotgun (WGS) entry which is preliminary data.</text>
</comment>
<dbReference type="GO" id="GO:0032259">
    <property type="term" value="P:methylation"/>
    <property type="evidence" value="ECO:0007669"/>
    <property type="project" value="UniProtKB-KW"/>
</dbReference>
<dbReference type="PANTHER" id="PTHR10815">
    <property type="entry name" value="METHYLATED-DNA--PROTEIN-CYSTEINE METHYLTRANSFERASE"/>
    <property type="match status" value="1"/>
</dbReference>
<reference evidence="11" key="1">
    <citation type="journal article" date="2021" name="PeerJ">
        <title>Extensive microbial diversity within the chicken gut microbiome revealed by metagenomics and culture.</title>
        <authorList>
            <person name="Gilroy R."/>
            <person name="Ravi A."/>
            <person name="Getino M."/>
            <person name="Pursley I."/>
            <person name="Horton D.L."/>
            <person name="Alikhan N.F."/>
            <person name="Baker D."/>
            <person name="Gharbi K."/>
            <person name="Hall N."/>
            <person name="Watson M."/>
            <person name="Adriaenssens E.M."/>
            <person name="Foster-Nyarko E."/>
            <person name="Jarju S."/>
            <person name="Secka A."/>
            <person name="Antonio M."/>
            <person name="Oren A."/>
            <person name="Chaudhuri R.R."/>
            <person name="La Ragione R."/>
            <person name="Hildebrand F."/>
            <person name="Pallen M.J."/>
        </authorList>
    </citation>
    <scope>NUCLEOTIDE SEQUENCE</scope>
    <source>
        <strain evidence="11">G3-2149</strain>
    </source>
</reference>
<evidence type="ECO:0000256" key="2">
    <source>
        <dbReference type="ARBA" id="ARBA00008711"/>
    </source>
</evidence>
<dbReference type="InterPro" id="IPR008332">
    <property type="entry name" value="MethylG_MeTrfase_N"/>
</dbReference>
<dbReference type="Pfam" id="PF02870">
    <property type="entry name" value="Methyltransf_1N"/>
    <property type="match status" value="1"/>
</dbReference>